<evidence type="ECO:0000256" key="2">
    <source>
        <dbReference type="ARBA" id="ARBA00009399"/>
    </source>
</evidence>
<comment type="similarity">
    <text evidence="2">Belongs to the GtrA family.</text>
</comment>
<evidence type="ECO:0000256" key="5">
    <source>
        <dbReference type="ARBA" id="ARBA00023136"/>
    </source>
</evidence>
<evidence type="ECO:0000313" key="9">
    <source>
        <dbReference type="Proteomes" id="UP000177457"/>
    </source>
</evidence>
<organism evidence="8 9">
    <name type="scientific">Candidatus Magasanikbacteria bacterium RIFCSPHIGHO2_02_FULL_51_14</name>
    <dbReference type="NCBI Taxonomy" id="1798683"/>
    <lineage>
        <taxon>Bacteria</taxon>
        <taxon>Candidatus Magasanikiibacteriota</taxon>
    </lineage>
</organism>
<evidence type="ECO:0000256" key="6">
    <source>
        <dbReference type="SAM" id="Phobius"/>
    </source>
</evidence>
<keyword evidence="3 6" id="KW-0812">Transmembrane</keyword>
<dbReference type="PANTHER" id="PTHR38459">
    <property type="entry name" value="PROPHAGE BACTOPRENOL-LINKED GLUCOSE TRANSLOCASE HOMOLOG"/>
    <property type="match status" value="1"/>
</dbReference>
<feature type="transmembrane region" description="Helical" evidence="6">
    <location>
        <begin position="47"/>
        <end position="67"/>
    </location>
</feature>
<proteinExistence type="inferred from homology"/>
<name>A0A1F6MQ48_9BACT</name>
<comment type="subcellular location">
    <subcellularLocation>
        <location evidence="1">Membrane</location>
        <topology evidence="1">Multi-pass membrane protein</topology>
    </subcellularLocation>
</comment>
<feature type="transmembrane region" description="Helical" evidence="6">
    <location>
        <begin position="112"/>
        <end position="130"/>
    </location>
</feature>
<dbReference type="InterPro" id="IPR051401">
    <property type="entry name" value="GtrA_CellWall_Glycosyl"/>
</dbReference>
<sequence>MIKRTLKYFWSIRKQFTKYAIVGISGVAFDMASLVLLKELFGVNPTIAVVVNQAFVLVYIFTLNKYWSFRNTDLPRAQVVRFLLLAGWNYVFAVLMMFIFNERYGLDYKLVRIGSIAVMVSWNFLLYKYWVYRDTSHESHTTSQ</sequence>
<evidence type="ECO:0000313" key="8">
    <source>
        <dbReference type="EMBL" id="OGH73789.1"/>
    </source>
</evidence>
<dbReference type="PANTHER" id="PTHR38459:SF1">
    <property type="entry name" value="PROPHAGE BACTOPRENOL-LINKED GLUCOSE TRANSLOCASE HOMOLOG"/>
    <property type="match status" value="1"/>
</dbReference>
<dbReference type="AlphaFoldDB" id="A0A1F6MQ48"/>
<dbReference type="STRING" id="1798683.A3C90_04490"/>
<gene>
    <name evidence="8" type="ORF">A3C90_04490</name>
</gene>
<protein>
    <recommendedName>
        <fullName evidence="7">GtrA/DPMS transmembrane domain-containing protein</fullName>
    </recommendedName>
</protein>
<accession>A0A1F6MQ48</accession>
<dbReference type="Proteomes" id="UP000177457">
    <property type="component" value="Unassembled WGS sequence"/>
</dbReference>
<evidence type="ECO:0000256" key="4">
    <source>
        <dbReference type="ARBA" id="ARBA00022989"/>
    </source>
</evidence>
<dbReference type="EMBL" id="MFQE01000016">
    <property type="protein sequence ID" value="OGH73789.1"/>
    <property type="molecule type" value="Genomic_DNA"/>
</dbReference>
<dbReference type="GO" id="GO:0000271">
    <property type="term" value="P:polysaccharide biosynthetic process"/>
    <property type="evidence" value="ECO:0007669"/>
    <property type="project" value="InterPro"/>
</dbReference>
<dbReference type="Pfam" id="PF04138">
    <property type="entry name" value="GtrA_DPMS_TM"/>
    <property type="match status" value="1"/>
</dbReference>
<reference evidence="8 9" key="1">
    <citation type="journal article" date="2016" name="Nat. Commun.">
        <title>Thousands of microbial genomes shed light on interconnected biogeochemical processes in an aquifer system.</title>
        <authorList>
            <person name="Anantharaman K."/>
            <person name="Brown C.T."/>
            <person name="Hug L.A."/>
            <person name="Sharon I."/>
            <person name="Castelle C.J."/>
            <person name="Probst A.J."/>
            <person name="Thomas B.C."/>
            <person name="Singh A."/>
            <person name="Wilkins M.J."/>
            <person name="Karaoz U."/>
            <person name="Brodie E.L."/>
            <person name="Williams K.H."/>
            <person name="Hubbard S.S."/>
            <person name="Banfield J.F."/>
        </authorList>
    </citation>
    <scope>NUCLEOTIDE SEQUENCE [LARGE SCALE GENOMIC DNA]</scope>
</reference>
<evidence type="ECO:0000256" key="3">
    <source>
        <dbReference type="ARBA" id="ARBA00022692"/>
    </source>
</evidence>
<feature type="transmembrane region" description="Helical" evidence="6">
    <location>
        <begin position="79"/>
        <end position="100"/>
    </location>
</feature>
<dbReference type="InterPro" id="IPR007267">
    <property type="entry name" value="GtrA_DPMS_TM"/>
</dbReference>
<evidence type="ECO:0000256" key="1">
    <source>
        <dbReference type="ARBA" id="ARBA00004141"/>
    </source>
</evidence>
<feature type="domain" description="GtrA/DPMS transmembrane" evidence="7">
    <location>
        <begin position="18"/>
        <end position="131"/>
    </location>
</feature>
<feature type="transmembrane region" description="Helical" evidence="6">
    <location>
        <begin position="20"/>
        <end position="41"/>
    </location>
</feature>
<comment type="caution">
    <text evidence="8">The sequence shown here is derived from an EMBL/GenBank/DDBJ whole genome shotgun (WGS) entry which is preliminary data.</text>
</comment>
<evidence type="ECO:0000259" key="7">
    <source>
        <dbReference type="Pfam" id="PF04138"/>
    </source>
</evidence>
<keyword evidence="5 6" id="KW-0472">Membrane</keyword>
<dbReference type="GO" id="GO:0005886">
    <property type="term" value="C:plasma membrane"/>
    <property type="evidence" value="ECO:0007669"/>
    <property type="project" value="TreeGrafter"/>
</dbReference>
<keyword evidence="4 6" id="KW-1133">Transmembrane helix</keyword>